<dbReference type="InterPro" id="IPR011990">
    <property type="entry name" value="TPR-like_helical_dom_sf"/>
</dbReference>
<proteinExistence type="predicted"/>
<accession>A0A518D6G4</accession>
<evidence type="ECO:0000313" key="4">
    <source>
        <dbReference type="Proteomes" id="UP000317429"/>
    </source>
</evidence>
<evidence type="ECO:0000256" key="1">
    <source>
        <dbReference type="SAM" id="Coils"/>
    </source>
</evidence>
<feature type="chain" id="PRO_5021698229" description="HEAT repeat protein" evidence="2">
    <location>
        <begin position="20"/>
        <end position="395"/>
    </location>
</feature>
<keyword evidence="2" id="KW-0732">Signal</keyword>
<dbReference type="InterPro" id="IPR016024">
    <property type="entry name" value="ARM-type_fold"/>
</dbReference>
<dbReference type="Gene3D" id="1.25.10.10">
    <property type="entry name" value="Leucine-rich Repeat Variant"/>
    <property type="match status" value="1"/>
</dbReference>
<dbReference type="EMBL" id="CP036291">
    <property type="protein sequence ID" value="QDU87078.1"/>
    <property type="molecule type" value="Genomic_DNA"/>
</dbReference>
<sequence precursor="true">MLRTLILIACTSVAPLASAIDVVQLATGGRVVGTIVPNDDRNTVAIDLEGGGRLTLTRKQIALVTPRSAAQQVYAGRAPTVPDTPLAQWNFAEWCRENGLADESRVHLERVVQLDPNHEEARAQLGYRRVGDRWLDREDLMAARGMVRHSGDYRTPQEIELIERKEQQERTAAEWKNRLARWRKQLGDRDPKRVAEAVQQFKDLKDPDAGLALAGLLAEERNNSTRLLLISAAANVPSPASLNALAAIALDNPDPETRYRAIEALAASRHAGLATPFIKALRSNDNGQVNRGAEAIEALAGPSAVSPLIDALTTKHVSVVGANSGGDTYSMSPTAGVTSFGGGGPKRLEKQLKNPAVLRALSKITGENFGYDEVAWRRWLASRAKTEQVDLRRDG</sequence>
<organism evidence="3 4">
    <name type="scientific">Pirellulimonas nuda</name>
    <dbReference type="NCBI Taxonomy" id="2528009"/>
    <lineage>
        <taxon>Bacteria</taxon>
        <taxon>Pseudomonadati</taxon>
        <taxon>Planctomycetota</taxon>
        <taxon>Planctomycetia</taxon>
        <taxon>Pirellulales</taxon>
        <taxon>Lacipirellulaceae</taxon>
        <taxon>Pirellulimonas</taxon>
    </lineage>
</organism>
<name>A0A518D6G4_9BACT</name>
<feature type="signal peptide" evidence="2">
    <location>
        <begin position="1"/>
        <end position="19"/>
    </location>
</feature>
<dbReference type="InterPro" id="IPR011989">
    <property type="entry name" value="ARM-like"/>
</dbReference>
<dbReference type="Pfam" id="PF13646">
    <property type="entry name" value="HEAT_2"/>
    <property type="match status" value="1"/>
</dbReference>
<evidence type="ECO:0008006" key="5">
    <source>
        <dbReference type="Google" id="ProtNLM"/>
    </source>
</evidence>
<reference evidence="3 4" key="1">
    <citation type="submission" date="2019-02" db="EMBL/GenBank/DDBJ databases">
        <title>Deep-cultivation of Planctomycetes and their phenomic and genomic characterization uncovers novel biology.</title>
        <authorList>
            <person name="Wiegand S."/>
            <person name="Jogler M."/>
            <person name="Boedeker C."/>
            <person name="Pinto D."/>
            <person name="Vollmers J."/>
            <person name="Rivas-Marin E."/>
            <person name="Kohn T."/>
            <person name="Peeters S.H."/>
            <person name="Heuer A."/>
            <person name="Rast P."/>
            <person name="Oberbeckmann S."/>
            <person name="Bunk B."/>
            <person name="Jeske O."/>
            <person name="Meyerdierks A."/>
            <person name="Storesund J.E."/>
            <person name="Kallscheuer N."/>
            <person name="Luecker S."/>
            <person name="Lage O.M."/>
            <person name="Pohl T."/>
            <person name="Merkel B.J."/>
            <person name="Hornburger P."/>
            <person name="Mueller R.-W."/>
            <person name="Bruemmer F."/>
            <person name="Labrenz M."/>
            <person name="Spormann A.M."/>
            <person name="Op den Camp H."/>
            <person name="Overmann J."/>
            <person name="Amann R."/>
            <person name="Jetten M.S.M."/>
            <person name="Mascher T."/>
            <person name="Medema M.H."/>
            <person name="Devos D.P."/>
            <person name="Kaster A.-K."/>
            <person name="Ovreas L."/>
            <person name="Rohde M."/>
            <person name="Galperin M.Y."/>
            <person name="Jogler C."/>
        </authorList>
    </citation>
    <scope>NUCLEOTIDE SEQUENCE [LARGE SCALE GENOMIC DNA]</scope>
    <source>
        <strain evidence="3 4">Pla175</strain>
    </source>
</reference>
<keyword evidence="1" id="KW-0175">Coiled coil</keyword>
<feature type="coiled-coil region" evidence="1">
    <location>
        <begin position="158"/>
        <end position="185"/>
    </location>
</feature>
<keyword evidence="4" id="KW-1185">Reference proteome</keyword>
<evidence type="ECO:0000313" key="3">
    <source>
        <dbReference type="EMBL" id="QDU87078.1"/>
    </source>
</evidence>
<gene>
    <name evidence="3" type="ORF">Pla175_04330</name>
</gene>
<protein>
    <recommendedName>
        <fullName evidence="5">HEAT repeat protein</fullName>
    </recommendedName>
</protein>
<dbReference type="Proteomes" id="UP000317429">
    <property type="component" value="Chromosome"/>
</dbReference>
<dbReference type="AlphaFoldDB" id="A0A518D6G4"/>
<dbReference type="KEGG" id="pnd:Pla175_04330"/>
<dbReference type="SUPFAM" id="SSF48371">
    <property type="entry name" value="ARM repeat"/>
    <property type="match status" value="1"/>
</dbReference>
<dbReference type="SUPFAM" id="SSF48452">
    <property type="entry name" value="TPR-like"/>
    <property type="match status" value="1"/>
</dbReference>
<evidence type="ECO:0000256" key="2">
    <source>
        <dbReference type="SAM" id="SignalP"/>
    </source>
</evidence>
<dbReference type="RefSeq" id="WP_197527213.1">
    <property type="nucleotide sequence ID" value="NZ_CP036291.1"/>
</dbReference>